<dbReference type="SUPFAM" id="SSF46689">
    <property type="entry name" value="Homeodomain-like"/>
    <property type="match status" value="2"/>
</dbReference>
<keyword evidence="1" id="KW-0805">Transcription regulation</keyword>
<accession>A0A8H8X0B8</accession>
<dbReference type="AlphaFoldDB" id="A0A8H8X0B8"/>
<organism evidence="6 7">
    <name type="scientific">Methylobacterium indicum</name>
    <dbReference type="NCBI Taxonomy" id="1775910"/>
    <lineage>
        <taxon>Bacteria</taxon>
        <taxon>Pseudomonadati</taxon>
        <taxon>Pseudomonadota</taxon>
        <taxon>Alphaproteobacteria</taxon>
        <taxon>Hyphomicrobiales</taxon>
        <taxon>Methylobacteriaceae</taxon>
        <taxon>Methylobacterium</taxon>
    </lineage>
</organism>
<evidence type="ECO:0000259" key="5">
    <source>
        <dbReference type="PROSITE" id="PS01124"/>
    </source>
</evidence>
<evidence type="ECO:0000313" key="6">
    <source>
        <dbReference type="EMBL" id="BCM87532.1"/>
    </source>
</evidence>
<evidence type="ECO:0000256" key="4">
    <source>
        <dbReference type="SAM" id="MobiDB-lite"/>
    </source>
</evidence>
<dbReference type="InterPro" id="IPR052158">
    <property type="entry name" value="INH-QAR"/>
</dbReference>
<dbReference type="InterPro" id="IPR018062">
    <property type="entry name" value="HTH_AraC-typ_CS"/>
</dbReference>
<dbReference type="InterPro" id="IPR002818">
    <property type="entry name" value="DJ-1/PfpI"/>
</dbReference>
<proteinExistence type="predicted"/>
<keyword evidence="3" id="KW-0804">Transcription</keyword>
<dbReference type="InterPro" id="IPR029062">
    <property type="entry name" value="Class_I_gatase-like"/>
</dbReference>
<dbReference type="InterPro" id="IPR018060">
    <property type="entry name" value="HTH_AraC"/>
</dbReference>
<name>A0A8H8X0B8_9HYPH</name>
<gene>
    <name evidence="6" type="ORF">mvi_59930</name>
</gene>
<dbReference type="Gene3D" id="3.40.50.880">
    <property type="match status" value="1"/>
</dbReference>
<evidence type="ECO:0000256" key="2">
    <source>
        <dbReference type="ARBA" id="ARBA00023125"/>
    </source>
</evidence>
<dbReference type="SUPFAM" id="SSF52317">
    <property type="entry name" value="Class I glutamine amidotransferase-like"/>
    <property type="match status" value="1"/>
</dbReference>
<dbReference type="GO" id="GO:0043565">
    <property type="term" value="F:sequence-specific DNA binding"/>
    <property type="evidence" value="ECO:0007669"/>
    <property type="project" value="InterPro"/>
</dbReference>
<dbReference type="SMART" id="SM00342">
    <property type="entry name" value="HTH_ARAC"/>
    <property type="match status" value="1"/>
</dbReference>
<feature type="compositionally biased region" description="Basic and acidic residues" evidence="4">
    <location>
        <begin position="323"/>
        <end position="332"/>
    </location>
</feature>
<protein>
    <submittedName>
        <fullName evidence="6">AraC family transcriptional regulator</fullName>
    </submittedName>
</protein>
<evidence type="ECO:0000256" key="1">
    <source>
        <dbReference type="ARBA" id="ARBA00023015"/>
    </source>
</evidence>
<dbReference type="PROSITE" id="PS01124">
    <property type="entry name" value="HTH_ARAC_FAMILY_2"/>
    <property type="match status" value="1"/>
</dbReference>
<feature type="region of interest" description="Disordered" evidence="4">
    <location>
        <begin position="323"/>
        <end position="359"/>
    </location>
</feature>
<keyword evidence="2" id="KW-0238">DNA-binding</keyword>
<dbReference type="GO" id="GO:0003700">
    <property type="term" value="F:DNA-binding transcription factor activity"/>
    <property type="evidence" value="ECO:0007669"/>
    <property type="project" value="InterPro"/>
</dbReference>
<evidence type="ECO:0000313" key="7">
    <source>
        <dbReference type="Proteomes" id="UP000663508"/>
    </source>
</evidence>
<dbReference type="KEGG" id="mind:mvi_59930"/>
<dbReference type="Pfam" id="PF12833">
    <property type="entry name" value="HTH_18"/>
    <property type="match status" value="1"/>
</dbReference>
<dbReference type="Proteomes" id="UP000663508">
    <property type="component" value="Chromosome"/>
</dbReference>
<feature type="compositionally biased region" description="Basic and acidic residues" evidence="4">
    <location>
        <begin position="341"/>
        <end position="359"/>
    </location>
</feature>
<dbReference type="PANTHER" id="PTHR43130">
    <property type="entry name" value="ARAC-FAMILY TRANSCRIPTIONAL REGULATOR"/>
    <property type="match status" value="1"/>
</dbReference>
<feature type="domain" description="HTH araC/xylS-type" evidence="5">
    <location>
        <begin position="234"/>
        <end position="332"/>
    </location>
</feature>
<dbReference type="Pfam" id="PF01965">
    <property type="entry name" value="DJ-1_PfpI"/>
    <property type="match status" value="1"/>
</dbReference>
<dbReference type="EMBL" id="AP024145">
    <property type="protein sequence ID" value="BCM87532.1"/>
    <property type="molecule type" value="Genomic_DNA"/>
</dbReference>
<dbReference type="PROSITE" id="PS00041">
    <property type="entry name" value="HTH_ARAC_FAMILY_1"/>
    <property type="match status" value="1"/>
</dbReference>
<dbReference type="PANTHER" id="PTHR43130:SF3">
    <property type="entry name" value="HTH-TYPE TRANSCRIPTIONAL REGULATOR RV1931C"/>
    <property type="match status" value="1"/>
</dbReference>
<dbReference type="CDD" id="cd03136">
    <property type="entry name" value="GATase1_AraC_ArgR_like"/>
    <property type="match status" value="1"/>
</dbReference>
<evidence type="ECO:0000256" key="3">
    <source>
        <dbReference type="ARBA" id="ARBA00023163"/>
    </source>
</evidence>
<dbReference type="Gene3D" id="1.10.10.60">
    <property type="entry name" value="Homeodomain-like"/>
    <property type="match status" value="1"/>
</dbReference>
<sequence>MQRTGARAMEQAGYGSAVAVETTSVGFMLVAQFSMIAFTSAIEPLRLANRAAGRDLYRYSLWSADGKTCEASNGVEVRATGRFEEAQGLDMLIVCGGLDIHRHDHHALQSTLRRSAARGTAIGAVCTGTYVLAKAGLLDGYRATIHWENLASLASEHDSLEIGSDLFEIDRARFTCAGGTAAADMMLSLIARAHGASLASDVADQLIHHRIREADERQRMDLRMRLGVAHPKLLQVVALMEKTFAEPLGSQALADTVRLSKRQLERLFLKYLGCSPAKHYLHVRLDHARHLIRQTAMPLLTVAIECGFSSASHFSKAYVDHFGRPPSAERKSSTTPPVPRARREGAVRRSEVAGRREPV</sequence>
<reference evidence="6" key="1">
    <citation type="submission" date="2020-11" db="EMBL/GenBank/DDBJ databases">
        <title>Complete genome sequence of a novel pathogenic Methylobacterium strain isolated from rice in Vietnam.</title>
        <authorList>
            <person name="Lai K."/>
            <person name="Okazaki S."/>
            <person name="Higashi K."/>
            <person name="Mori H."/>
            <person name="Toyoda A."/>
            <person name="Kurokawa K."/>
        </authorList>
    </citation>
    <scope>NUCLEOTIDE SEQUENCE</scope>
    <source>
        <strain evidence="6">VL1</strain>
    </source>
</reference>
<dbReference type="InterPro" id="IPR009057">
    <property type="entry name" value="Homeodomain-like_sf"/>
</dbReference>